<dbReference type="EMBL" id="VCQT01000045">
    <property type="protein sequence ID" value="TMW11025.1"/>
    <property type="molecule type" value="Genomic_DNA"/>
</dbReference>
<accession>A0ABY2XID2</accession>
<evidence type="ECO:0000313" key="2">
    <source>
        <dbReference type="Proteomes" id="UP000739180"/>
    </source>
</evidence>
<sequence>MPMPLAIVEWAVWANLREIKDVELLIVKGHLALDSVLSEVTKQNLSFFGKARTLEDQEGFQDVGYLLLEINKIRNKLAHEIDFYSAEGDAENWAKEVLSKVDYTKFCRLTRRTTLIHAFSAMAAAVFRKNG</sequence>
<dbReference type="Proteomes" id="UP000739180">
    <property type="component" value="Unassembled WGS sequence"/>
</dbReference>
<evidence type="ECO:0000313" key="1">
    <source>
        <dbReference type="EMBL" id="TMW11025.1"/>
    </source>
</evidence>
<name>A0ABY2XID2_9GAMM</name>
<protein>
    <recommendedName>
        <fullName evidence="3">DUF4145 domain-containing protein</fullName>
    </recommendedName>
</protein>
<organism evidence="1 2">
    <name type="scientific">Alloalcanivorax gelatiniphagus</name>
    <dbReference type="NCBI Taxonomy" id="1194167"/>
    <lineage>
        <taxon>Bacteria</taxon>
        <taxon>Pseudomonadati</taxon>
        <taxon>Pseudomonadota</taxon>
        <taxon>Gammaproteobacteria</taxon>
        <taxon>Oceanospirillales</taxon>
        <taxon>Alcanivoracaceae</taxon>
        <taxon>Alloalcanivorax</taxon>
    </lineage>
</organism>
<reference evidence="1 2" key="1">
    <citation type="submission" date="2019-05" db="EMBL/GenBank/DDBJ databases">
        <title>Genome of Alcanivorax gelatiniphagus, an oil degrading marine bacteria.</title>
        <authorList>
            <person name="Kwon K.K."/>
        </authorList>
    </citation>
    <scope>NUCLEOTIDE SEQUENCE [LARGE SCALE GENOMIC DNA]</scope>
    <source>
        <strain evidence="1 2">MEBiC 08158</strain>
    </source>
</reference>
<proteinExistence type="predicted"/>
<comment type="caution">
    <text evidence="1">The sequence shown here is derived from an EMBL/GenBank/DDBJ whole genome shotgun (WGS) entry which is preliminary data.</text>
</comment>
<dbReference type="RefSeq" id="WP_138773861.1">
    <property type="nucleotide sequence ID" value="NZ_JBHSSX010000021.1"/>
</dbReference>
<gene>
    <name evidence="1" type="ORF">FGS76_17140</name>
</gene>
<evidence type="ECO:0008006" key="3">
    <source>
        <dbReference type="Google" id="ProtNLM"/>
    </source>
</evidence>
<keyword evidence="2" id="KW-1185">Reference proteome</keyword>